<evidence type="ECO:0008006" key="11">
    <source>
        <dbReference type="Google" id="ProtNLM"/>
    </source>
</evidence>
<dbReference type="InterPro" id="IPR002259">
    <property type="entry name" value="Eqnu_transpt"/>
</dbReference>
<reference evidence="9 10" key="2">
    <citation type="submission" date="2018-08" db="EMBL/GenBank/DDBJ databases">
        <title>Aphanomyces genome sequencing and annotation.</title>
        <authorList>
            <person name="Minardi D."/>
            <person name="Oidtmann B."/>
            <person name="Van Der Giezen M."/>
            <person name="Studholme D.J."/>
        </authorList>
    </citation>
    <scope>NUCLEOTIDE SEQUENCE [LARGE SCALE GENOMIC DNA]</scope>
    <source>
        <strain evidence="9 10">NJM0002</strain>
    </source>
</reference>
<dbReference type="PANTHER" id="PTHR10332:SF10">
    <property type="entry name" value="EQUILIBRATIVE NUCLEOSIDE TRANSPORTER 4"/>
    <property type="match status" value="1"/>
</dbReference>
<feature type="transmembrane region" description="Helical" evidence="7">
    <location>
        <begin position="157"/>
        <end position="184"/>
    </location>
</feature>
<reference evidence="8" key="1">
    <citation type="submission" date="2013-12" db="EMBL/GenBank/DDBJ databases">
        <title>The Genome Sequence of Aphanomyces invadans NJM9701.</title>
        <authorList>
            <consortium name="The Broad Institute Genomics Platform"/>
            <person name="Russ C."/>
            <person name="Tyler B."/>
            <person name="van West P."/>
            <person name="Dieguez-Uribeondo J."/>
            <person name="Young S.K."/>
            <person name="Zeng Q."/>
            <person name="Gargeya S."/>
            <person name="Fitzgerald M."/>
            <person name="Abouelleil A."/>
            <person name="Alvarado L."/>
            <person name="Chapman S.B."/>
            <person name="Gainer-Dewar J."/>
            <person name="Goldberg J."/>
            <person name="Griggs A."/>
            <person name="Gujja S."/>
            <person name="Hansen M."/>
            <person name="Howarth C."/>
            <person name="Imamovic A."/>
            <person name="Ireland A."/>
            <person name="Larimer J."/>
            <person name="McCowan C."/>
            <person name="Murphy C."/>
            <person name="Pearson M."/>
            <person name="Poon T.W."/>
            <person name="Priest M."/>
            <person name="Roberts A."/>
            <person name="Saif S."/>
            <person name="Shea T."/>
            <person name="Sykes S."/>
            <person name="Wortman J."/>
            <person name="Nusbaum C."/>
            <person name="Birren B."/>
        </authorList>
    </citation>
    <scope>NUCLEOTIDE SEQUENCE [LARGE SCALE GENOMIC DNA]</scope>
    <source>
        <strain evidence="8">NJM9701</strain>
    </source>
</reference>
<gene>
    <name evidence="9" type="ORF">DYB32_002899</name>
    <name evidence="8" type="ORF">H310_03949</name>
</gene>
<name>A0A024UG18_9STRA</name>
<keyword evidence="6 7" id="KW-0472">Membrane</keyword>
<evidence type="ECO:0000256" key="4">
    <source>
        <dbReference type="ARBA" id="ARBA00022692"/>
    </source>
</evidence>
<feature type="transmembrane region" description="Helical" evidence="7">
    <location>
        <begin position="296"/>
        <end position="315"/>
    </location>
</feature>
<sequence>MPPPPDRYRAVYAILFLQGVGALLPWNVFITAASYFGERLKDTSVHASFLNWFSLTFNLTTLFVVSLNAAWLRPHLPCPRTKVVASLVGIAVVLLITAVLVQCSAVVGSPFFAITISSIVVASICSAYLQEGLFEITALLPEIYTQAVMTGQSMAGFLVALSGFVLTWLHPILPSTAVSAYFMWSAVHEGEAATSAFIYFLVAFATVLAAWASMLIFFRLPFTKFFLSTSEKRRGRLANQNNDRLVSLLEDEDSSTSTDSAPFLDPIDDEMDDVATVKASLPRSNPWKILWQVRHFAFTVFATFFVTLALFPVVTSSIESTSMNQSLFVALTFVVFNLGDVVGRACTALYVFPFRRLLAVGAVGRVAFFVLFFVCNVRDSPITIFRQDGAAVLVLFACAWSNGYFCSVAMMRSTHAVHRANRELCSSIMFLCLCLGLTAGSLASFGLRALLCRCNPF</sequence>
<dbReference type="Pfam" id="PF01733">
    <property type="entry name" value="Nucleoside_tran"/>
    <property type="match status" value="1"/>
</dbReference>
<evidence type="ECO:0000256" key="5">
    <source>
        <dbReference type="ARBA" id="ARBA00022989"/>
    </source>
</evidence>
<evidence type="ECO:0000256" key="6">
    <source>
        <dbReference type="ARBA" id="ARBA00023136"/>
    </source>
</evidence>
<organism evidence="8">
    <name type="scientific">Aphanomyces invadans</name>
    <dbReference type="NCBI Taxonomy" id="157072"/>
    <lineage>
        <taxon>Eukaryota</taxon>
        <taxon>Sar</taxon>
        <taxon>Stramenopiles</taxon>
        <taxon>Oomycota</taxon>
        <taxon>Saprolegniomycetes</taxon>
        <taxon>Saprolegniales</taxon>
        <taxon>Verrucalvaceae</taxon>
        <taxon>Aphanomyces</taxon>
    </lineage>
</organism>
<evidence type="ECO:0000313" key="9">
    <source>
        <dbReference type="EMBL" id="RHY32060.1"/>
    </source>
</evidence>
<keyword evidence="5 7" id="KW-1133">Transmembrane helix</keyword>
<feature type="transmembrane region" description="Helical" evidence="7">
    <location>
        <begin position="49"/>
        <end position="71"/>
    </location>
</feature>
<evidence type="ECO:0000256" key="3">
    <source>
        <dbReference type="ARBA" id="ARBA00022448"/>
    </source>
</evidence>
<keyword evidence="4 7" id="KW-0812">Transmembrane</keyword>
<comment type="subcellular location">
    <subcellularLocation>
        <location evidence="1">Membrane</location>
        <topology evidence="1">Multi-pass membrane protein</topology>
    </subcellularLocation>
</comment>
<dbReference type="PIRSF" id="PIRSF016379">
    <property type="entry name" value="ENT"/>
    <property type="match status" value="1"/>
</dbReference>
<dbReference type="EMBL" id="KI913957">
    <property type="protein sequence ID" value="ETW04822.1"/>
    <property type="molecule type" value="Genomic_DNA"/>
</dbReference>
<feature type="transmembrane region" description="Helical" evidence="7">
    <location>
        <begin position="196"/>
        <end position="218"/>
    </location>
</feature>
<dbReference type="GeneID" id="20080999"/>
<dbReference type="VEuPathDB" id="FungiDB:H310_03949"/>
<evidence type="ECO:0000313" key="8">
    <source>
        <dbReference type="EMBL" id="ETW04822.1"/>
    </source>
</evidence>
<dbReference type="GO" id="GO:0005337">
    <property type="term" value="F:nucleoside transmembrane transporter activity"/>
    <property type="evidence" value="ECO:0007669"/>
    <property type="project" value="InterPro"/>
</dbReference>
<proteinExistence type="inferred from homology"/>
<evidence type="ECO:0000313" key="10">
    <source>
        <dbReference type="Proteomes" id="UP000285060"/>
    </source>
</evidence>
<keyword evidence="10" id="KW-1185">Reference proteome</keyword>
<dbReference type="Proteomes" id="UP000285060">
    <property type="component" value="Unassembled WGS sequence"/>
</dbReference>
<feature type="transmembrane region" description="Helical" evidence="7">
    <location>
        <begin position="12"/>
        <end position="37"/>
    </location>
</feature>
<dbReference type="EMBL" id="QUSY01000164">
    <property type="protein sequence ID" value="RHY32060.1"/>
    <property type="molecule type" value="Genomic_DNA"/>
</dbReference>
<dbReference type="eggNOG" id="KOG1479">
    <property type="taxonomic scope" value="Eukaryota"/>
</dbReference>
<dbReference type="SUPFAM" id="SSF103473">
    <property type="entry name" value="MFS general substrate transporter"/>
    <property type="match status" value="1"/>
</dbReference>
<evidence type="ECO:0000256" key="2">
    <source>
        <dbReference type="ARBA" id="ARBA00007965"/>
    </source>
</evidence>
<dbReference type="OrthoDB" id="10261753at2759"/>
<dbReference type="GO" id="GO:0005886">
    <property type="term" value="C:plasma membrane"/>
    <property type="evidence" value="ECO:0007669"/>
    <property type="project" value="TreeGrafter"/>
</dbReference>
<feature type="transmembrane region" description="Helical" evidence="7">
    <location>
        <begin position="107"/>
        <end position="129"/>
    </location>
</feature>
<feature type="transmembrane region" description="Helical" evidence="7">
    <location>
        <begin position="83"/>
        <end position="101"/>
    </location>
</feature>
<keyword evidence="3" id="KW-0813">Transport</keyword>
<dbReference type="RefSeq" id="XP_008866260.1">
    <property type="nucleotide sequence ID" value="XM_008868038.1"/>
</dbReference>
<evidence type="ECO:0000256" key="7">
    <source>
        <dbReference type="SAM" id="Phobius"/>
    </source>
</evidence>
<feature type="transmembrane region" description="Helical" evidence="7">
    <location>
        <begin position="389"/>
        <end position="407"/>
    </location>
</feature>
<dbReference type="InterPro" id="IPR036259">
    <property type="entry name" value="MFS_trans_sf"/>
</dbReference>
<accession>A0A024UG18</accession>
<dbReference type="AlphaFoldDB" id="A0A024UG18"/>
<comment type="similarity">
    <text evidence="2">Belongs to the SLC29A/ENT transporter (TC 2.A.57) family.</text>
</comment>
<dbReference type="PANTHER" id="PTHR10332">
    <property type="entry name" value="EQUILIBRATIVE NUCLEOSIDE TRANSPORTER"/>
    <property type="match status" value="1"/>
</dbReference>
<feature type="transmembrane region" description="Helical" evidence="7">
    <location>
        <begin position="327"/>
        <end position="350"/>
    </location>
</feature>
<dbReference type="PRINTS" id="PR01130">
    <property type="entry name" value="DERENTRNSPRT"/>
</dbReference>
<protein>
    <recommendedName>
        <fullName evidence="11">Nucleoside transporter</fullName>
    </recommendedName>
</protein>
<feature type="transmembrane region" description="Helical" evidence="7">
    <location>
        <begin position="428"/>
        <end position="451"/>
    </location>
</feature>
<evidence type="ECO:0000256" key="1">
    <source>
        <dbReference type="ARBA" id="ARBA00004141"/>
    </source>
</evidence>
<feature type="transmembrane region" description="Helical" evidence="7">
    <location>
        <begin position="357"/>
        <end position="377"/>
    </location>
</feature>